<dbReference type="InterPro" id="IPR007372">
    <property type="entry name" value="Lipid/polyisoprenoid-bd_YceI"/>
</dbReference>
<dbReference type="RefSeq" id="WP_066434912.1">
    <property type="nucleotide sequence ID" value="NZ_LZRN01000023.1"/>
</dbReference>
<keyword evidence="3" id="KW-1185">Reference proteome</keyword>
<dbReference type="AlphaFoldDB" id="A0A1A7R2X4"/>
<accession>A0A1A7R2X4</accession>
<dbReference type="EMBL" id="QLLQ01000016">
    <property type="protein sequence ID" value="RAJ20005.1"/>
    <property type="molecule type" value="Genomic_DNA"/>
</dbReference>
<dbReference type="PANTHER" id="PTHR34406:SF1">
    <property type="entry name" value="PROTEIN YCEI"/>
    <property type="match status" value="1"/>
</dbReference>
<protein>
    <submittedName>
        <fullName evidence="2">Polyisoprenoid-binding protein YceI</fullName>
    </submittedName>
</protein>
<dbReference type="Pfam" id="PF04264">
    <property type="entry name" value="YceI"/>
    <property type="match status" value="1"/>
</dbReference>
<reference evidence="2 3" key="1">
    <citation type="submission" date="2018-06" db="EMBL/GenBank/DDBJ databases">
        <title>Genomic Encyclopedia of Archaeal and Bacterial Type Strains, Phase II (KMG-II): from individual species to whole genera.</title>
        <authorList>
            <person name="Goeker M."/>
        </authorList>
    </citation>
    <scope>NUCLEOTIDE SEQUENCE [LARGE SCALE GENOMIC DNA]</scope>
    <source>
        <strain evidence="2 3">DSM 12408</strain>
    </source>
</reference>
<proteinExistence type="predicted"/>
<gene>
    <name evidence="2" type="ORF">LX77_03219</name>
</gene>
<dbReference type="PANTHER" id="PTHR34406">
    <property type="entry name" value="PROTEIN YCEI"/>
    <property type="match status" value="1"/>
</dbReference>
<dbReference type="InterPro" id="IPR036761">
    <property type="entry name" value="TTHA0802/YceI-like_sf"/>
</dbReference>
<feature type="domain" description="Lipid/polyisoprenoid-binding YceI-like" evidence="1">
    <location>
        <begin position="30"/>
        <end position="200"/>
    </location>
</feature>
<sequence length="201" mass="22378">MKRTFFKILALIVVINLTSCGDDDDISSNSYKLQEASSKIEWKGYSPVLFHVGSFSVKGEDIEVIDGRLFSGTFTIPIVSIQNFDLPEEVKPELLNHLKSADFFNLAVHPNAKFIITKVEPSTNPAAETNYIITGNFTMLGQTHPISFPALIILEGNNLKLDSVFEIDRTKWGMNYAADPELGEHHILPGVDIKLDILAKK</sequence>
<evidence type="ECO:0000259" key="1">
    <source>
        <dbReference type="SMART" id="SM00867"/>
    </source>
</evidence>
<dbReference type="SUPFAM" id="SSF101874">
    <property type="entry name" value="YceI-like"/>
    <property type="match status" value="1"/>
</dbReference>
<dbReference type="Gene3D" id="2.40.128.110">
    <property type="entry name" value="Lipid/polyisoprenoid-binding, YceI-like"/>
    <property type="match status" value="1"/>
</dbReference>
<organism evidence="2 3">
    <name type="scientific">Gelidibacter algens</name>
    <dbReference type="NCBI Taxonomy" id="49280"/>
    <lineage>
        <taxon>Bacteria</taxon>
        <taxon>Pseudomonadati</taxon>
        <taxon>Bacteroidota</taxon>
        <taxon>Flavobacteriia</taxon>
        <taxon>Flavobacteriales</taxon>
        <taxon>Flavobacteriaceae</taxon>
        <taxon>Gelidibacter</taxon>
    </lineage>
</organism>
<name>A0A1A7R2X4_9FLAO</name>
<dbReference type="STRING" id="49280.A9996_11470"/>
<evidence type="ECO:0000313" key="3">
    <source>
        <dbReference type="Proteomes" id="UP000248987"/>
    </source>
</evidence>
<comment type="caution">
    <text evidence="2">The sequence shown here is derived from an EMBL/GenBank/DDBJ whole genome shotgun (WGS) entry which is preliminary data.</text>
</comment>
<evidence type="ECO:0000313" key="2">
    <source>
        <dbReference type="EMBL" id="RAJ20005.1"/>
    </source>
</evidence>
<dbReference type="OrthoDB" id="951410at2"/>
<dbReference type="SMART" id="SM00867">
    <property type="entry name" value="YceI"/>
    <property type="match status" value="1"/>
</dbReference>
<dbReference type="Proteomes" id="UP000248987">
    <property type="component" value="Unassembled WGS sequence"/>
</dbReference>